<dbReference type="InterPro" id="IPR050859">
    <property type="entry name" value="Class-I_PLP-dep_aminotransf"/>
</dbReference>
<dbReference type="FunFam" id="3.40.640.10:FF:000053">
    <property type="entry name" value="Aminotransferase, class I"/>
    <property type="match status" value="1"/>
</dbReference>
<reference evidence="8 9" key="1">
    <citation type="submission" date="2015-01" db="EMBL/GenBank/DDBJ databases">
        <title>Genome sequence of Jeotgalibacillus alimentarius.</title>
        <authorList>
            <person name="Goh K.M."/>
            <person name="Chan K.-G."/>
            <person name="Yaakop A.S."/>
            <person name="Ee R."/>
            <person name="Gan H.M."/>
            <person name="Chan C.S."/>
        </authorList>
    </citation>
    <scope>NUCLEOTIDE SEQUENCE [LARGE SCALE GENOMIC DNA]</scope>
    <source>
        <strain evidence="8 9">YKJ-13</strain>
    </source>
</reference>
<dbReference type="PANTHER" id="PTHR42790">
    <property type="entry name" value="AMINOTRANSFERASE"/>
    <property type="match status" value="1"/>
</dbReference>
<evidence type="ECO:0000256" key="5">
    <source>
        <dbReference type="ARBA" id="ARBA00022679"/>
    </source>
</evidence>
<dbReference type="OrthoDB" id="9802328at2"/>
<dbReference type="RefSeq" id="WP_041123295.1">
    <property type="nucleotide sequence ID" value="NZ_JXRQ01000025.1"/>
</dbReference>
<keyword evidence="4" id="KW-0032">Aminotransferase</keyword>
<dbReference type="CDD" id="cd00609">
    <property type="entry name" value="AAT_like"/>
    <property type="match status" value="1"/>
</dbReference>
<dbReference type="GO" id="GO:1901605">
    <property type="term" value="P:alpha-amino acid metabolic process"/>
    <property type="evidence" value="ECO:0007669"/>
    <property type="project" value="TreeGrafter"/>
</dbReference>
<dbReference type="AlphaFoldDB" id="A0A0C2RXZ4"/>
<dbReference type="PANTHER" id="PTHR42790:SF19">
    <property type="entry name" value="KYNURENINE_ALPHA-AMINOADIPATE AMINOTRANSFERASE, MITOCHONDRIAL"/>
    <property type="match status" value="1"/>
</dbReference>
<evidence type="ECO:0000313" key="8">
    <source>
        <dbReference type="EMBL" id="KIL46649.1"/>
    </source>
</evidence>
<keyword evidence="9" id="KW-1185">Reference proteome</keyword>
<dbReference type="GO" id="GO:0030170">
    <property type="term" value="F:pyridoxal phosphate binding"/>
    <property type="evidence" value="ECO:0007669"/>
    <property type="project" value="InterPro"/>
</dbReference>
<dbReference type="Pfam" id="PF00155">
    <property type="entry name" value="Aminotran_1_2"/>
    <property type="match status" value="1"/>
</dbReference>
<sequence length="395" mass="44680">MKHSAYFSANVHSALKHDPPGAWMPHVPEGCIRLSSGFPDSSLVPVEELKQSAVHLLDEERDLPMHYIGSPQIEKLHIQLLERMNERNISVKREELLITSGACQAIDLIARILMDEETYIIVESPTYMEALEIFQNYTDRILTVPVDQHGLNTDMLEVLLVTRKQNGKPMPRVLYTIPTFQNPTGTTMSETRRKHLLNLASVYDFLVMEDDAYGELHFNEPMPTLKSLDREGRVLYVGSLSKVVAPGMRIGWVAADREWIQALFRFKKDLDHPFAQSVMATFLAGVDWKSHLQSCRAVYNAKCRTMTDALAAHMPSNVSWTKPDGGYFIWLTATGVDTAELLNKATKAGVSYIPGKHFCLEQEYGQDKLRLSFSAAGEEEIEQGVRRLAEFLGRR</sequence>
<dbReference type="InterPro" id="IPR015422">
    <property type="entry name" value="PyrdxlP-dep_Trfase_small"/>
</dbReference>
<evidence type="ECO:0000256" key="3">
    <source>
        <dbReference type="ARBA" id="ARBA00011738"/>
    </source>
</evidence>
<dbReference type="Gene3D" id="3.90.1150.10">
    <property type="entry name" value="Aspartate Aminotransferase, domain 1"/>
    <property type="match status" value="1"/>
</dbReference>
<keyword evidence="5" id="KW-0808">Transferase</keyword>
<protein>
    <recommendedName>
        <fullName evidence="7">Aminotransferase class I/classII large domain-containing protein</fullName>
    </recommendedName>
</protein>
<comment type="cofactor">
    <cofactor evidence="1">
        <name>pyridoxal 5'-phosphate</name>
        <dbReference type="ChEBI" id="CHEBI:597326"/>
    </cofactor>
</comment>
<comment type="similarity">
    <text evidence="2">Belongs to the class-I pyridoxal-phosphate-dependent aminotransferase family.</text>
</comment>
<proteinExistence type="inferred from homology"/>
<dbReference type="SUPFAM" id="SSF53383">
    <property type="entry name" value="PLP-dependent transferases"/>
    <property type="match status" value="1"/>
</dbReference>
<evidence type="ECO:0000256" key="1">
    <source>
        <dbReference type="ARBA" id="ARBA00001933"/>
    </source>
</evidence>
<comment type="caution">
    <text evidence="8">The sequence shown here is derived from an EMBL/GenBank/DDBJ whole genome shotgun (WGS) entry which is preliminary data.</text>
</comment>
<organism evidence="8 9">
    <name type="scientific">Jeotgalibacillus alimentarius</name>
    <dbReference type="NCBI Taxonomy" id="135826"/>
    <lineage>
        <taxon>Bacteria</taxon>
        <taxon>Bacillati</taxon>
        <taxon>Bacillota</taxon>
        <taxon>Bacilli</taxon>
        <taxon>Bacillales</taxon>
        <taxon>Caryophanaceae</taxon>
        <taxon>Jeotgalibacillus</taxon>
    </lineage>
</organism>
<evidence type="ECO:0000256" key="6">
    <source>
        <dbReference type="ARBA" id="ARBA00022898"/>
    </source>
</evidence>
<evidence type="ECO:0000259" key="7">
    <source>
        <dbReference type="Pfam" id="PF00155"/>
    </source>
</evidence>
<dbReference type="InterPro" id="IPR015424">
    <property type="entry name" value="PyrdxlP-dep_Trfase"/>
</dbReference>
<dbReference type="PATRIC" id="fig|135826.4.peg.2760"/>
<dbReference type="InterPro" id="IPR015421">
    <property type="entry name" value="PyrdxlP-dep_Trfase_major"/>
</dbReference>
<dbReference type="InterPro" id="IPR004839">
    <property type="entry name" value="Aminotransferase_I/II_large"/>
</dbReference>
<name>A0A0C2RXZ4_9BACL</name>
<dbReference type="Proteomes" id="UP000031950">
    <property type="component" value="Unassembled WGS sequence"/>
</dbReference>
<dbReference type="GO" id="GO:0008483">
    <property type="term" value="F:transaminase activity"/>
    <property type="evidence" value="ECO:0007669"/>
    <property type="project" value="UniProtKB-KW"/>
</dbReference>
<evidence type="ECO:0000313" key="9">
    <source>
        <dbReference type="Proteomes" id="UP000031950"/>
    </source>
</evidence>
<dbReference type="STRING" id="135826.KP77_27760"/>
<dbReference type="Gene3D" id="3.40.640.10">
    <property type="entry name" value="Type I PLP-dependent aspartate aminotransferase-like (Major domain)"/>
    <property type="match status" value="1"/>
</dbReference>
<evidence type="ECO:0000256" key="2">
    <source>
        <dbReference type="ARBA" id="ARBA00007441"/>
    </source>
</evidence>
<comment type="subunit">
    <text evidence="3">Homodimer.</text>
</comment>
<gene>
    <name evidence="8" type="ORF">KP77_27760</name>
</gene>
<dbReference type="EMBL" id="JXRQ01000025">
    <property type="protein sequence ID" value="KIL46649.1"/>
    <property type="molecule type" value="Genomic_DNA"/>
</dbReference>
<feature type="domain" description="Aminotransferase class I/classII large" evidence="7">
    <location>
        <begin position="31"/>
        <end position="388"/>
    </location>
</feature>
<accession>A0A0C2RXZ4</accession>
<keyword evidence="6" id="KW-0663">Pyridoxal phosphate</keyword>
<evidence type="ECO:0000256" key="4">
    <source>
        <dbReference type="ARBA" id="ARBA00022576"/>
    </source>
</evidence>